<dbReference type="InterPro" id="IPR001680">
    <property type="entry name" value="WD40_rpt"/>
</dbReference>
<dbReference type="PROSITE" id="PS50082">
    <property type="entry name" value="WD_REPEATS_2"/>
    <property type="match status" value="2"/>
</dbReference>
<feature type="repeat" description="WD" evidence="1">
    <location>
        <begin position="259"/>
        <end position="293"/>
    </location>
</feature>
<evidence type="ECO:0000256" key="1">
    <source>
        <dbReference type="PROSITE-ProRule" id="PRU00221"/>
    </source>
</evidence>
<dbReference type="Pfam" id="PF00400">
    <property type="entry name" value="WD40"/>
    <property type="match status" value="3"/>
</dbReference>
<evidence type="ECO:0000313" key="3">
    <source>
        <dbReference type="EMBL" id="CAD8182100.1"/>
    </source>
</evidence>
<organism evidence="3 4">
    <name type="scientific">Paramecium octaurelia</name>
    <dbReference type="NCBI Taxonomy" id="43137"/>
    <lineage>
        <taxon>Eukaryota</taxon>
        <taxon>Sar</taxon>
        <taxon>Alveolata</taxon>
        <taxon>Ciliophora</taxon>
        <taxon>Intramacronucleata</taxon>
        <taxon>Oligohymenophorea</taxon>
        <taxon>Peniculida</taxon>
        <taxon>Parameciidae</taxon>
        <taxon>Paramecium</taxon>
    </lineage>
</organism>
<protein>
    <recommendedName>
        <fullName evidence="5">WD40-repeat-containing domain</fullName>
    </recommendedName>
</protein>
<accession>A0A8S1VXL2</accession>
<dbReference type="PANTHER" id="PTHR19920">
    <property type="entry name" value="WD40 PROTEIN CIAO1"/>
    <property type="match status" value="1"/>
</dbReference>
<dbReference type="EMBL" id="CAJJDP010000077">
    <property type="protein sequence ID" value="CAD8182100.1"/>
    <property type="molecule type" value="Genomic_DNA"/>
</dbReference>
<evidence type="ECO:0000256" key="2">
    <source>
        <dbReference type="SAM" id="MobiDB-lite"/>
    </source>
</evidence>
<dbReference type="GO" id="GO:0097361">
    <property type="term" value="C:cytosolic [4Fe-4S] assembly targeting complex"/>
    <property type="evidence" value="ECO:0007669"/>
    <property type="project" value="TreeGrafter"/>
</dbReference>
<dbReference type="Proteomes" id="UP000683925">
    <property type="component" value="Unassembled WGS sequence"/>
</dbReference>
<feature type="repeat" description="WD" evidence="1">
    <location>
        <begin position="305"/>
        <end position="337"/>
    </location>
</feature>
<reference evidence="3" key="1">
    <citation type="submission" date="2021-01" db="EMBL/GenBank/DDBJ databases">
        <authorList>
            <consortium name="Genoscope - CEA"/>
            <person name="William W."/>
        </authorList>
    </citation>
    <scope>NUCLEOTIDE SEQUENCE</scope>
</reference>
<evidence type="ECO:0000313" key="4">
    <source>
        <dbReference type="Proteomes" id="UP000683925"/>
    </source>
</evidence>
<name>A0A8S1VXL2_PAROT</name>
<sequence length="485" mass="57386">MNYINYQNLDQKHNPSLQREKQREKDNFNQGRNAINLLQNNIDINQQINQDQETYDAIVYTMEWSERLNIELQKLKTILMRKLDEALHYGGEWLKEMERKISNFEIHKKKELIQQNNASYIQKIIHAFDSMKKEIKDNTIDLLLNDFNINLKQIQTKETSKEQYKIINQFDQREICYSIAFNRQSTIMVSGAQDEIKIWKFQDGKKIECIQKIKGDSEIDYATCLVFSQKADFFISGSFDSSIKLYYNQNNKWISQACKTSHSGLVTCVILNNQEDQLISCSQDLFIFIWKVSLTQKSIQFDYQLKRHEKIILSLSINQSDTEFVSTGQDQKIVVWKKDANKKWSFNQLIDHSYSDVGCRVSYITDTVIVWQQSNQPYVHFFQLLNGMYVFKQSIQFPESETCAENFQFLFPTIYNRENKVIIQKINKKIYFIRFDDDTQQYQVDSSTISCSSSAVFGNSTQDGKYLVIWDPFFTQFSVYELFYN</sequence>
<keyword evidence="1" id="KW-0853">WD repeat</keyword>
<proteinExistence type="predicted"/>
<keyword evidence="4" id="KW-1185">Reference proteome</keyword>
<dbReference type="SMART" id="SM00320">
    <property type="entry name" value="WD40"/>
    <property type="match status" value="4"/>
</dbReference>
<evidence type="ECO:0008006" key="5">
    <source>
        <dbReference type="Google" id="ProtNLM"/>
    </source>
</evidence>
<dbReference type="OMA" id="EICYSIA"/>
<dbReference type="GO" id="GO:0016226">
    <property type="term" value="P:iron-sulfur cluster assembly"/>
    <property type="evidence" value="ECO:0007669"/>
    <property type="project" value="TreeGrafter"/>
</dbReference>
<dbReference type="PANTHER" id="PTHR19920:SF0">
    <property type="entry name" value="CYTOSOLIC IRON-SULFUR PROTEIN ASSEMBLY PROTEIN CIAO1-RELATED"/>
    <property type="match status" value="1"/>
</dbReference>
<comment type="caution">
    <text evidence="3">The sequence shown here is derived from an EMBL/GenBank/DDBJ whole genome shotgun (WGS) entry which is preliminary data.</text>
</comment>
<dbReference type="OrthoDB" id="309845at2759"/>
<feature type="compositionally biased region" description="Basic and acidic residues" evidence="2">
    <location>
        <begin position="10"/>
        <end position="26"/>
    </location>
</feature>
<feature type="region of interest" description="Disordered" evidence="2">
    <location>
        <begin position="1"/>
        <end position="26"/>
    </location>
</feature>
<dbReference type="AlphaFoldDB" id="A0A8S1VXL2"/>
<gene>
    <name evidence="3" type="ORF">POCTA_138.1.T0780118</name>
</gene>